<gene>
    <name evidence="1" type="ORF">BKG89_05315</name>
</gene>
<organism evidence="1 2">
    <name type="scientific">Rodentibacter caecimuris</name>
    <dbReference type="NCBI Taxonomy" id="1796644"/>
    <lineage>
        <taxon>Bacteria</taxon>
        <taxon>Pseudomonadati</taxon>
        <taxon>Pseudomonadota</taxon>
        <taxon>Gammaproteobacteria</taxon>
        <taxon>Pasteurellales</taxon>
        <taxon>Pasteurellaceae</taxon>
        <taxon>Rodentibacter</taxon>
    </lineage>
</organism>
<sequence length="77" mass="8875">MDSLVKELAKAEKEGKDTKPIFEKYAKLSERNRQEMCDECGNNPVCYLPHIQLMNTCDEAAYENFSGLSNVILQRFK</sequence>
<protein>
    <submittedName>
        <fullName evidence="1">Uncharacterized protein</fullName>
    </submittedName>
</protein>
<proteinExistence type="predicted"/>
<dbReference type="EMBL" id="MLAA01000023">
    <property type="protein sequence ID" value="OOF69742.1"/>
    <property type="molecule type" value="Genomic_DNA"/>
</dbReference>
<dbReference type="RefSeq" id="WP_077463147.1">
    <property type="nucleotide sequence ID" value="NZ_MLAA01000023.1"/>
</dbReference>
<reference evidence="1 2" key="1">
    <citation type="submission" date="2016-10" db="EMBL/GenBank/DDBJ databases">
        <title>Rodentibacter gen. nov. and new species.</title>
        <authorList>
            <person name="Christensen H."/>
        </authorList>
    </citation>
    <scope>NUCLEOTIDE SEQUENCE [LARGE SCALE GENOMIC DNA]</scope>
    <source>
        <strain evidence="1 2">1998236014</strain>
    </source>
</reference>
<name>A0ABX3KYN3_9PAST</name>
<dbReference type="Proteomes" id="UP000188820">
    <property type="component" value="Unassembled WGS sequence"/>
</dbReference>
<evidence type="ECO:0000313" key="1">
    <source>
        <dbReference type="EMBL" id="OOF69742.1"/>
    </source>
</evidence>
<keyword evidence="2" id="KW-1185">Reference proteome</keyword>
<evidence type="ECO:0000313" key="2">
    <source>
        <dbReference type="Proteomes" id="UP000188820"/>
    </source>
</evidence>
<accession>A0ABX3KYN3</accession>
<comment type="caution">
    <text evidence="1">The sequence shown here is derived from an EMBL/GenBank/DDBJ whole genome shotgun (WGS) entry which is preliminary data.</text>
</comment>